<protein>
    <recommendedName>
        <fullName evidence="2">Clr5 domain-containing protein</fullName>
    </recommendedName>
</protein>
<sequence length="514" mass="59758">MEDSISPYVRAYLRREYRSRRFEKYVMDGLTLEDMMLLPNPSRFISGPQKTVDQWKRGLGKERIYKGLSTEEAVYLKREVERISGQSGQAAETCNCLVIAGNELLLKNVNIDKSYARVKKPGDVKKGPTRRSLIIVQIPSRPNYLRQSEVFSVLQRLIFNTRVHFDSSFDANLWAPDERGVHARSPELRGELKILSDMHNNFVEACKQLKSGHTYRGWAIIRSTFELNDRIVRIQHHRLFPDLLGVLLLLQQLGCPEAPGLDHLLRENLRNWARVYLPGNDPRRQFFELIMLAPLESIHHLYLTFDSQCRELWNSHIQDDEIGSYYSYNQASFPRADRGNFYSLFEGKTIFEICDLLGKGDQRFGFYRTETFCLWHSALQYFCSTELYDYMAYVSVKLCSRLKNFTDQWDHSLPTQLNHDAAMTFYLHGHVEDARENSMNALYAFRQCIMLRSQVVDGEKLDFLKGIALRRLETIASRVGDGIGVGFYQRLLDAMYYELEAKDQQSMASLQRGL</sequence>
<reference evidence="1" key="1">
    <citation type="submission" date="2019-04" db="EMBL/GenBank/DDBJ databases">
        <title>Friends and foes A comparative genomics studyof 23 Aspergillus species from section Flavi.</title>
        <authorList>
            <consortium name="DOE Joint Genome Institute"/>
            <person name="Kjaerbolling I."/>
            <person name="Vesth T."/>
            <person name="Frisvad J.C."/>
            <person name="Nybo J.L."/>
            <person name="Theobald S."/>
            <person name="Kildgaard S."/>
            <person name="Isbrandt T."/>
            <person name="Kuo A."/>
            <person name="Sato A."/>
            <person name="Lyhne E.K."/>
            <person name="Kogle M.E."/>
            <person name="Wiebenga A."/>
            <person name="Kun R.S."/>
            <person name="Lubbers R.J."/>
            <person name="Makela M.R."/>
            <person name="Barry K."/>
            <person name="Chovatia M."/>
            <person name="Clum A."/>
            <person name="Daum C."/>
            <person name="Haridas S."/>
            <person name="He G."/>
            <person name="LaButti K."/>
            <person name="Lipzen A."/>
            <person name="Mondo S."/>
            <person name="Riley R."/>
            <person name="Salamov A."/>
            <person name="Simmons B.A."/>
            <person name="Magnuson J.K."/>
            <person name="Henrissat B."/>
            <person name="Mortensen U.H."/>
            <person name="Larsen T.O."/>
            <person name="Devries R.P."/>
            <person name="Grigoriev I.V."/>
            <person name="Machida M."/>
            <person name="Baker S.E."/>
            <person name="Andersen M.R."/>
        </authorList>
    </citation>
    <scope>NUCLEOTIDE SEQUENCE [LARGE SCALE GENOMIC DNA]</scope>
    <source>
        <strain evidence="1">IBT 14317</strain>
    </source>
</reference>
<name>A0A5N7BQY7_PETAA</name>
<evidence type="ECO:0008006" key="2">
    <source>
        <dbReference type="Google" id="ProtNLM"/>
    </source>
</evidence>
<dbReference type="AlphaFoldDB" id="A0A5N7BQY7"/>
<gene>
    <name evidence="1" type="ORF">BDV23DRAFT_189405</name>
</gene>
<organism evidence="1">
    <name type="scientific">Petromyces alliaceus</name>
    <name type="common">Aspergillus alliaceus</name>
    <dbReference type="NCBI Taxonomy" id="209559"/>
    <lineage>
        <taxon>Eukaryota</taxon>
        <taxon>Fungi</taxon>
        <taxon>Dikarya</taxon>
        <taxon>Ascomycota</taxon>
        <taxon>Pezizomycotina</taxon>
        <taxon>Eurotiomycetes</taxon>
        <taxon>Eurotiomycetidae</taxon>
        <taxon>Eurotiales</taxon>
        <taxon>Aspergillaceae</taxon>
        <taxon>Aspergillus</taxon>
        <taxon>Aspergillus subgen. Circumdati</taxon>
    </lineage>
</organism>
<proteinExistence type="predicted"/>
<dbReference type="OrthoDB" id="3792344at2759"/>
<dbReference type="EMBL" id="ML735388">
    <property type="protein sequence ID" value="KAE8384246.1"/>
    <property type="molecule type" value="Genomic_DNA"/>
</dbReference>
<dbReference type="Proteomes" id="UP000326877">
    <property type="component" value="Unassembled WGS sequence"/>
</dbReference>
<accession>A0A5N7BQY7</accession>
<evidence type="ECO:0000313" key="1">
    <source>
        <dbReference type="EMBL" id="KAE8384246.1"/>
    </source>
</evidence>